<evidence type="ECO:0000313" key="4">
    <source>
        <dbReference type="Proteomes" id="UP000315295"/>
    </source>
</evidence>
<gene>
    <name evidence="3" type="ORF">C1H46_012875</name>
</gene>
<dbReference type="GO" id="GO:0005737">
    <property type="term" value="C:cytoplasm"/>
    <property type="evidence" value="ECO:0007669"/>
    <property type="project" value="TreeGrafter"/>
</dbReference>
<evidence type="ECO:0008006" key="5">
    <source>
        <dbReference type="Google" id="ProtNLM"/>
    </source>
</evidence>
<sequence>MLDLSRNELKVLPESIGGLEKLEELNVSSNLLESLLESIGRLQNLKVLNATGNKLIAKFEGSECYWEQAKCPT</sequence>
<name>A0A540MRV6_MALBA</name>
<evidence type="ECO:0000313" key="3">
    <source>
        <dbReference type="EMBL" id="TQE01512.1"/>
    </source>
</evidence>
<dbReference type="AlphaFoldDB" id="A0A540MRV6"/>
<dbReference type="Proteomes" id="UP000315295">
    <property type="component" value="Unassembled WGS sequence"/>
</dbReference>
<comment type="caution">
    <text evidence="3">The sequence shown here is derived from an EMBL/GenBank/DDBJ whole genome shotgun (WGS) entry which is preliminary data.</text>
</comment>
<dbReference type="PANTHER" id="PTHR48051">
    <property type="match status" value="1"/>
</dbReference>
<dbReference type="Gene3D" id="3.80.10.10">
    <property type="entry name" value="Ribonuclease Inhibitor"/>
    <property type="match status" value="1"/>
</dbReference>
<protein>
    <recommendedName>
        <fullName evidence="5">Leucine-rich repeat-containing N-terminal plant-type domain-containing protein</fullName>
    </recommendedName>
</protein>
<dbReference type="STRING" id="106549.A0A540MRV6"/>
<keyword evidence="1" id="KW-0433">Leucine-rich repeat</keyword>
<keyword evidence="2" id="KW-0677">Repeat</keyword>
<dbReference type="InterPro" id="IPR032675">
    <property type="entry name" value="LRR_dom_sf"/>
</dbReference>
<dbReference type="EMBL" id="VIEB01000193">
    <property type="protein sequence ID" value="TQE01512.1"/>
    <property type="molecule type" value="Genomic_DNA"/>
</dbReference>
<proteinExistence type="predicted"/>
<evidence type="ECO:0000256" key="2">
    <source>
        <dbReference type="ARBA" id="ARBA00022737"/>
    </source>
</evidence>
<dbReference type="Pfam" id="PF13855">
    <property type="entry name" value="LRR_8"/>
    <property type="match status" value="1"/>
</dbReference>
<dbReference type="SUPFAM" id="SSF52075">
    <property type="entry name" value="Outer arm dynein light chain 1"/>
    <property type="match status" value="1"/>
</dbReference>
<organism evidence="3 4">
    <name type="scientific">Malus baccata</name>
    <name type="common">Siberian crab apple</name>
    <name type="synonym">Pyrus baccata</name>
    <dbReference type="NCBI Taxonomy" id="106549"/>
    <lineage>
        <taxon>Eukaryota</taxon>
        <taxon>Viridiplantae</taxon>
        <taxon>Streptophyta</taxon>
        <taxon>Embryophyta</taxon>
        <taxon>Tracheophyta</taxon>
        <taxon>Spermatophyta</taxon>
        <taxon>Magnoliopsida</taxon>
        <taxon>eudicotyledons</taxon>
        <taxon>Gunneridae</taxon>
        <taxon>Pentapetalae</taxon>
        <taxon>rosids</taxon>
        <taxon>fabids</taxon>
        <taxon>Rosales</taxon>
        <taxon>Rosaceae</taxon>
        <taxon>Amygdaloideae</taxon>
        <taxon>Maleae</taxon>
        <taxon>Malus</taxon>
    </lineage>
</organism>
<dbReference type="InterPro" id="IPR050216">
    <property type="entry name" value="LRR_domain-containing"/>
</dbReference>
<dbReference type="PANTHER" id="PTHR48051:SF1">
    <property type="entry name" value="RAS SUPPRESSOR PROTEIN 1"/>
    <property type="match status" value="1"/>
</dbReference>
<reference evidence="3 4" key="1">
    <citation type="journal article" date="2019" name="G3 (Bethesda)">
        <title>Sequencing of a Wild Apple (Malus baccata) Genome Unravels the Differences Between Cultivated and Wild Apple Species Regarding Disease Resistance and Cold Tolerance.</title>
        <authorList>
            <person name="Chen X."/>
        </authorList>
    </citation>
    <scope>NUCLEOTIDE SEQUENCE [LARGE SCALE GENOMIC DNA]</scope>
    <source>
        <strain evidence="4">cv. Shandingzi</strain>
        <tissue evidence="3">Leaves</tissue>
    </source>
</reference>
<keyword evidence="4" id="KW-1185">Reference proteome</keyword>
<dbReference type="InterPro" id="IPR001611">
    <property type="entry name" value="Leu-rich_rpt"/>
</dbReference>
<evidence type="ECO:0000256" key="1">
    <source>
        <dbReference type="ARBA" id="ARBA00022614"/>
    </source>
</evidence>
<accession>A0A540MRV6</accession>